<feature type="coiled-coil region" evidence="2">
    <location>
        <begin position="92"/>
        <end position="139"/>
    </location>
</feature>
<feature type="domain" description="LOB" evidence="4">
    <location>
        <begin position="12"/>
        <end position="113"/>
    </location>
</feature>
<evidence type="ECO:0000256" key="2">
    <source>
        <dbReference type="SAM" id="Coils"/>
    </source>
</evidence>
<evidence type="ECO:0000313" key="6">
    <source>
        <dbReference type="Proteomes" id="UP001642360"/>
    </source>
</evidence>
<keyword evidence="2" id="KW-0175">Coiled coil</keyword>
<comment type="similarity">
    <text evidence="1">Belongs to the LOB domain-containing protein family.</text>
</comment>
<protein>
    <recommendedName>
        <fullName evidence="4">LOB domain-containing protein</fullName>
    </recommendedName>
</protein>
<comment type="caution">
    <text evidence="5">The sequence shown here is derived from an EMBL/GenBank/DDBJ whole genome shotgun (WGS) entry which is preliminary data.</text>
</comment>
<reference evidence="5 6" key="1">
    <citation type="submission" date="2024-02" db="EMBL/GenBank/DDBJ databases">
        <authorList>
            <person name="Vignale AGUSTIN F."/>
            <person name="Sosa J E."/>
            <person name="Modenutti C."/>
        </authorList>
    </citation>
    <scope>NUCLEOTIDE SEQUENCE [LARGE SCALE GENOMIC DNA]</scope>
</reference>
<accession>A0ABC8R6B1</accession>
<dbReference type="PANTHER" id="PTHR31301">
    <property type="entry name" value="LOB DOMAIN-CONTAINING PROTEIN 4-RELATED"/>
    <property type="match status" value="1"/>
</dbReference>
<dbReference type="InterPro" id="IPR004883">
    <property type="entry name" value="LOB"/>
</dbReference>
<organism evidence="5 6">
    <name type="scientific">Ilex paraguariensis</name>
    <name type="common">yerba mate</name>
    <dbReference type="NCBI Taxonomy" id="185542"/>
    <lineage>
        <taxon>Eukaryota</taxon>
        <taxon>Viridiplantae</taxon>
        <taxon>Streptophyta</taxon>
        <taxon>Embryophyta</taxon>
        <taxon>Tracheophyta</taxon>
        <taxon>Spermatophyta</taxon>
        <taxon>Magnoliopsida</taxon>
        <taxon>eudicotyledons</taxon>
        <taxon>Gunneridae</taxon>
        <taxon>Pentapetalae</taxon>
        <taxon>asterids</taxon>
        <taxon>campanulids</taxon>
        <taxon>Aquifoliales</taxon>
        <taxon>Aquifoliaceae</taxon>
        <taxon>Ilex</taxon>
    </lineage>
</organism>
<evidence type="ECO:0000313" key="5">
    <source>
        <dbReference type="EMBL" id="CAK9140536.1"/>
    </source>
</evidence>
<dbReference type="AlphaFoldDB" id="A0ABC8R6B1"/>
<dbReference type="PANTHER" id="PTHR31301:SF103">
    <property type="entry name" value="LOB DOMAIN-CONTAINING PROTEIN 5-RELATED"/>
    <property type="match status" value="1"/>
</dbReference>
<feature type="region of interest" description="Disordered" evidence="3">
    <location>
        <begin position="207"/>
        <end position="254"/>
    </location>
</feature>
<gene>
    <name evidence="5" type="ORF">ILEXP_LOCUS7995</name>
</gene>
<evidence type="ECO:0000259" key="4">
    <source>
        <dbReference type="PROSITE" id="PS50891"/>
    </source>
</evidence>
<evidence type="ECO:0000256" key="1">
    <source>
        <dbReference type="ARBA" id="ARBA00005474"/>
    </source>
</evidence>
<dbReference type="EMBL" id="CAUOFW020001055">
    <property type="protein sequence ID" value="CAK9140536.1"/>
    <property type="molecule type" value="Genomic_DNA"/>
</dbReference>
<proteinExistence type="inferred from homology"/>
<sequence length="254" mass="28205">MNGDATINMYGGACAACRHQRKRCDPNCQLAKYFPASKSEDFQNVYRLFGVSNLLKILNVVAEDERDKSIETLVMEAKIRKDHPVHGTLGVEKELRAQIEACEKELDFVQKQLSFSKEIRNLQKLKENLEAQLDESALAVLPTSLEQTRGPCLAKLGSTPPMSQLLDGSLTQTSDMYYQGAAIKPSNIHPMDEIMDSYQNEQALANFEESGESSAKFKAPEKLPIAHVQSKATEDEDGLPNKGKQGMSKLLPTE</sequence>
<dbReference type="Pfam" id="PF03195">
    <property type="entry name" value="LOB"/>
    <property type="match status" value="1"/>
</dbReference>
<evidence type="ECO:0000256" key="3">
    <source>
        <dbReference type="SAM" id="MobiDB-lite"/>
    </source>
</evidence>
<dbReference type="Proteomes" id="UP001642360">
    <property type="component" value="Unassembled WGS sequence"/>
</dbReference>
<keyword evidence="6" id="KW-1185">Reference proteome</keyword>
<name>A0ABC8R6B1_9AQUA</name>
<dbReference type="PROSITE" id="PS50891">
    <property type="entry name" value="LOB"/>
    <property type="match status" value="1"/>
</dbReference>